<feature type="region of interest" description="Disordered" evidence="1">
    <location>
        <begin position="48"/>
        <end position="70"/>
    </location>
</feature>
<accession>A0A918IJR7</accession>
<keyword evidence="3" id="KW-1185">Reference proteome</keyword>
<sequence>MCRTPARRQLDTGPDPTPTRVAAGALRPARGCGPRPCPATVAQARTGHGHSLGAAGRRCAGVPPGGGGTGVRITGIYRERLTADGIAVRPDVAQPTRVWFARH</sequence>
<dbReference type="EMBL" id="BMTD01000032">
    <property type="protein sequence ID" value="GGV27452.1"/>
    <property type="molecule type" value="Genomic_DNA"/>
</dbReference>
<organism evidence="2 3">
    <name type="scientific">Streptomyces filipinensis</name>
    <dbReference type="NCBI Taxonomy" id="66887"/>
    <lineage>
        <taxon>Bacteria</taxon>
        <taxon>Bacillati</taxon>
        <taxon>Actinomycetota</taxon>
        <taxon>Actinomycetes</taxon>
        <taxon>Kitasatosporales</taxon>
        <taxon>Streptomycetaceae</taxon>
        <taxon>Streptomyces</taxon>
    </lineage>
</organism>
<dbReference type="Proteomes" id="UP000618795">
    <property type="component" value="Unassembled WGS sequence"/>
</dbReference>
<comment type="caution">
    <text evidence="2">The sequence shown here is derived from an EMBL/GenBank/DDBJ whole genome shotgun (WGS) entry which is preliminary data.</text>
</comment>
<feature type="region of interest" description="Disordered" evidence="1">
    <location>
        <begin position="1"/>
        <end position="22"/>
    </location>
</feature>
<proteinExistence type="predicted"/>
<dbReference type="AlphaFoldDB" id="A0A918IJR7"/>
<reference evidence="2" key="2">
    <citation type="submission" date="2020-09" db="EMBL/GenBank/DDBJ databases">
        <authorList>
            <person name="Sun Q."/>
            <person name="Ohkuma M."/>
        </authorList>
    </citation>
    <scope>NUCLEOTIDE SEQUENCE</scope>
    <source>
        <strain evidence="2">JCM 4369</strain>
    </source>
</reference>
<feature type="compositionally biased region" description="Low complexity" evidence="1">
    <location>
        <begin position="53"/>
        <end position="62"/>
    </location>
</feature>
<protein>
    <submittedName>
        <fullName evidence="2">Uncharacterized protein</fullName>
    </submittedName>
</protein>
<evidence type="ECO:0000313" key="3">
    <source>
        <dbReference type="Proteomes" id="UP000618795"/>
    </source>
</evidence>
<gene>
    <name evidence="2" type="ORF">GCM10010260_79860</name>
</gene>
<evidence type="ECO:0000256" key="1">
    <source>
        <dbReference type="SAM" id="MobiDB-lite"/>
    </source>
</evidence>
<name>A0A918IJR7_9ACTN</name>
<reference evidence="2" key="1">
    <citation type="journal article" date="2014" name="Int. J. Syst. Evol. Microbiol.">
        <title>Complete genome sequence of Corynebacterium casei LMG S-19264T (=DSM 44701T), isolated from a smear-ripened cheese.</title>
        <authorList>
            <consortium name="US DOE Joint Genome Institute (JGI-PGF)"/>
            <person name="Walter F."/>
            <person name="Albersmeier A."/>
            <person name="Kalinowski J."/>
            <person name="Ruckert C."/>
        </authorList>
    </citation>
    <scope>NUCLEOTIDE SEQUENCE</scope>
    <source>
        <strain evidence="2">JCM 4369</strain>
    </source>
</reference>
<evidence type="ECO:0000313" key="2">
    <source>
        <dbReference type="EMBL" id="GGV27452.1"/>
    </source>
</evidence>